<keyword evidence="4 8" id="KW-0812">Transmembrane</keyword>
<evidence type="ECO:0000256" key="9">
    <source>
        <dbReference type="RuleBase" id="RU003357"/>
    </source>
</evidence>
<dbReference type="SUPFAM" id="SSF56935">
    <property type="entry name" value="Porins"/>
    <property type="match status" value="1"/>
</dbReference>
<name>A0ABW0FT25_9CAUL</name>
<dbReference type="InterPro" id="IPR036942">
    <property type="entry name" value="Beta-barrel_TonB_sf"/>
</dbReference>
<dbReference type="InterPro" id="IPR010104">
    <property type="entry name" value="TonB_rcpt_bac"/>
</dbReference>
<keyword evidence="14" id="KW-0675">Receptor</keyword>
<evidence type="ECO:0000259" key="13">
    <source>
        <dbReference type="Pfam" id="PF07715"/>
    </source>
</evidence>
<evidence type="ECO:0000256" key="7">
    <source>
        <dbReference type="ARBA" id="ARBA00023237"/>
    </source>
</evidence>
<keyword evidence="15" id="KW-1185">Reference proteome</keyword>
<comment type="caution">
    <text evidence="14">The sequence shown here is derived from an EMBL/GenBank/DDBJ whole genome shotgun (WGS) entry which is preliminary data.</text>
</comment>
<feature type="domain" description="TonB-dependent receptor plug" evidence="13">
    <location>
        <begin position="62"/>
        <end position="166"/>
    </location>
</feature>
<evidence type="ECO:0000256" key="1">
    <source>
        <dbReference type="ARBA" id="ARBA00004571"/>
    </source>
</evidence>
<dbReference type="Gene3D" id="2.40.170.20">
    <property type="entry name" value="TonB-dependent receptor, beta-barrel domain"/>
    <property type="match status" value="1"/>
</dbReference>
<feature type="region of interest" description="Disordered" evidence="10">
    <location>
        <begin position="315"/>
        <end position="342"/>
    </location>
</feature>
<comment type="similarity">
    <text evidence="8 9">Belongs to the TonB-dependent receptor family.</text>
</comment>
<dbReference type="InterPro" id="IPR037066">
    <property type="entry name" value="Plug_dom_sf"/>
</dbReference>
<feature type="signal peptide" evidence="11">
    <location>
        <begin position="1"/>
        <end position="29"/>
    </location>
</feature>
<evidence type="ECO:0000256" key="2">
    <source>
        <dbReference type="ARBA" id="ARBA00022448"/>
    </source>
</evidence>
<dbReference type="Gene3D" id="2.170.130.10">
    <property type="entry name" value="TonB-dependent receptor, plug domain"/>
    <property type="match status" value="1"/>
</dbReference>
<dbReference type="InterPro" id="IPR000531">
    <property type="entry name" value="Beta-barrel_TonB"/>
</dbReference>
<keyword evidence="7 8" id="KW-0998">Cell outer membrane</keyword>
<reference evidence="15" key="1">
    <citation type="journal article" date="2019" name="Int. J. Syst. Evol. Microbiol.">
        <title>The Global Catalogue of Microorganisms (GCM) 10K type strain sequencing project: providing services to taxonomists for standard genome sequencing and annotation.</title>
        <authorList>
            <consortium name="The Broad Institute Genomics Platform"/>
            <consortium name="The Broad Institute Genome Sequencing Center for Infectious Disease"/>
            <person name="Wu L."/>
            <person name="Ma J."/>
        </authorList>
    </citation>
    <scope>NUCLEOTIDE SEQUENCE [LARGE SCALE GENOMIC DNA]</scope>
    <source>
        <strain evidence="15">JCM 12125</strain>
    </source>
</reference>
<dbReference type="EMBL" id="JBHSLF010000013">
    <property type="protein sequence ID" value="MFC5343418.1"/>
    <property type="molecule type" value="Genomic_DNA"/>
</dbReference>
<dbReference type="PANTHER" id="PTHR40980">
    <property type="entry name" value="PLUG DOMAIN-CONTAINING PROTEIN"/>
    <property type="match status" value="1"/>
</dbReference>
<evidence type="ECO:0000256" key="6">
    <source>
        <dbReference type="ARBA" id="ARBA00023136"/>
    </source>
</evidence>
<evidence type="ECO:0000256" key="10">
    <source>
        <dbReference type="SAM" id="MobiDB-lite"/>
    </source>
</evidence>
<evidence type="ECO:0000256" key="5">
    <source>
        <dbReference type="ARBA" id="ARBA00023077"/>
    </source>
</evidence>
<keyword evidence="5 9" id="KW-0798">TonB box</keyword>
<comment type="subcellular location">
    <subcellularLocation>
        <location evidence="1 8">Cell outer membrane</location>
        <topology evidence="1 8">Multi-pass membrane protein</topology>
    </subcellularLocation>
</comment>
<evidence type="ECO:0000256" key="8">
    <source>
        <dbReference type="PROSITE-ProRule" id="PRU01360"/>
    </source>
</evidence>
<evidence type="ECO:0000259" key="12">
    <source>
        <dbReference type="Pfam" id="PF00593"/>
    </source>
</evidence>
<feature type="domain" description="TonB-dependent receptor-like beta-barrel" evidence="12">
    <location>
        <begin position="401"/>
        <end position="857"/>
    </location>
</feature>
<dbReference type="InterPro" id="IPR039426">
    <property type="entry name" value="TonB-dep_rcpt-like"/>
</dbReference>
<keyword evidence="2 8" id="KW-0813">Transport</keyword>
<gene>
    <name evidence="14" type="ORF">ACFPIE_05780</name>
</gene>
<feature type="compositionally biased region" description="Polar residues" evidence="10">
    <location>
        <begin position="327"/>
        <end position="342"/>
    </location>
</feature>
<evidence type="ECO:0000313" key="14">
    <source>
        <dbReference type="EMBL" id="MFC5343418.1"/>
    </source>
</evidence>
<evidence type="ECO:0000256" key="11">
    <source>
        <dbReference type="SAM" id="SignalP"/>
    </source>
</evidence>
<dbReference type="CDD" id="cd01347">
    <property type="entry name" value="ligand_gated_channel"/>
    <property type="match status" value="1"/>
</dbReference>
<dbReference type="PROSITE" id="PS52016">
    <property type="entry name" value="TONB_DEPENDENT_REC_3"/>
    <property type="match status" value="1"/>
</dbReference>
<dbReference type="InterPro" id="IPR012910">
    <property type="entry name" value="Plug_dom"/>
</dbReference>
<evidence type="ECO:0000256" key="3">
    <source>
        <dbReference type="ARBA" id="ARBA00022452"/>
    </source>
</evidence>
<organism evidence="14 15">
    <name type="scientific">Brevundimonas staleyi</name>
    <dbReference type="NCBI Taxonomy" id="74326"/>
    <lineage>
        <taxon>Bacteria</taxon>
        <taxon>Pseudomonadati</taxon>
        <taxon>Pseudomonadota</taxon>
        <taxon>Alphaproteobacteria</taxon>
        <taxon>Caulobacterales</taxon>
        <taxon>Caulobacteraceae</taxon>
        <taxon>Brevundimonas</taxon>
    </lineage>
</organism>
<proteinExistence type="inferred from homology"/>
<evidence type="ECO:0000256" key="4">
    <source>
        <dbReference type="ARBA" id="ARBA00022692"/>
    </source>
</evidence>
<dbReference type="PANTHER" id="PTHR40980:SF4">
    <property type="entry name" value="TONB-DEPENDENT RECEPTOR-LIKE BETA-BARREL DOMAIN-CONTAINING PROTEIN"/>
    <property type="match status" value="1"/>
</dbReference>
<feature type="chain" id="PRO_5045377955" evidence="11">
    <location>
        <begin position="30"/>
        <end position="890"/>
    </location>
</feature>
<accession>A0ABW0FT25</accession>
<dbReference type="Pfam" id="PF00593">
    <property type="entry name" value="TonB_dep_Rec_b-barrel"/>
    <property type="match status" value="1"/>
</dbReference>
<evidence type="ECO:0000313" key="15">
    <source>
        <dbReference type="Proteomes" id="UP001596152"/>
    </source>
</evidence>
<keyword evidence="3 8" id="KW-1134">Transmembrane beta strand</keyword>
<dbReference type="Pfam" id="PF07715">
    <property type="entry name" value="Plug"/>
    <property type="match status" value="1"/>
</dbReference>
<dbReference type="NCBIfam" id="TIGR01782">
    <property type="entry name" value="TonB-Xanth-Caul"/>
    <property type="match status" value="1"/>
</dbReference>
<sequence>MHRYRLIQTSSLAALAAGASLGLAAPAAAQSGPSTPSQESTALDDVVVTGFRAQAAAAIEAKRDVPQISDSVAADEIARLPDFNLAEALSRVPGVSTVQDNGEDRFVAIRGMNGEYNYSTIDGFALPSTDEATRKLLLDIVPSTVVRRVDVVKSFTADLDGQAIGGRIDLVTRSAFDRNGDGFFAGNASIGYWENDHQGPDRVKPSANLSAAYSTRFGPQDQFGFVTSGTYWRSDRYTVSPTVSGNRYDFYDASGKLLDSPLDPASNGMAVPQSNPIFLYHNVRERLGGTARLEYKPNDDLYAFLQGYYFQRTDTERRDETRVQRTSRTAAPTEQTPTSGLISSGVRAEAGTLEQEYDDQLRGVQLGVDWRPADGQKVSVRGGLARGSLDNPLFGSRFQSASTASLAYRYDMSGGFPVFTFVNPAYYLNPANYPSAYVSRETFITTQEDLAEFAVDYDSNADNRDGFGFQAGFKARQLKREHDEDYVEYRPVSGARFRLSDVLLDHAYTPPGYTVPQWFIDLDKSRAYLAEHPEQFSLWSGGAANSTNSDYRIEETVLAGYALATYRTDRLTLNGGIRVEQTRTESENLGVVEDVAVNKGDYVDVLPRAQLTYDFDPQLRLRAAYSRSVGRPNFDDLRPSTQTREDAGVISISGGNPELKPRVADNYDLTLEYYLPERRGMLAVGVFHKNIQDEIFSQSTLETVNIDGVDMTLLRSIPMNARSASLTGLEFGAILPSLDFLGGPMRHFGLTANFALIDSDASVPNVETASVRKYYPGDSRAVYGLFEQPRAVGNVSLTFNLGRFDSRLAYNYRGRRVTEVNTTPWFDRLFDAQETWDLQARYDVTDAVQITAQVKNLTDSYAKEVNAYEDLYYTRREAGRSFWLGVSFRL</sequence>
<protein>
    <submittedName>
        <fullName evidence="14">TonB-dependent receptor</fullName>
    </submittedName>
</protein>
<dbReference type="RefSeq" id="WP_374039471.1">
    <property type="nucleotide sequence ID" value="NZ_CP169083.1"/>
</dbReference>
<keyword evidence="11" id="KW-0732">Signal</keyword>
<keyword evidence="6 8" id="KW-0472">Membrane</keyword>
<dbReference type="Proteomes" id="UP001596152">
    <property type="component" value="Unassembled WGS sequence"/>
</dbReference>